<protein>
    <recommendedName>
        <fullName evidence="3">Ig-like domain-containing protein</fullName>
    </recommendedName>
</protein>
<evidence type="ECO:0000256" key="1">
    <source>
        <dbReference type="SAM" id="MobiDB-lite"/>
    </source>
</evidence>
<dbReference type="EnsemblMetazoa" id="XM_038216861.1">
    <property type="protein sequence ID" value="XP_038072789.1"/>
    <property type="gene ID" value="LOC119741159"/>
</dbReference>
<feature type="compositionally biased region" description="Polar residues" evidence="1">
    <location>
        <begin position="368"/>
        <end position="378"/>
    </location>
</feature>
<keyword evidence="2" id="KW-0472">Membrane</keyword>
<reference evidence="4" key="1">
    <citation type="submission" date="2022-11" db="UniProtKB">
        <authorList>
            <consortium name="EnsemblMetazoa"/>
        </authorList>
    </citation>
    <scope>IDENTIFICATION</scope>
</reference>
<evidence type="ECO:0000256" key="2">
    <source>
        <dbReference type="SAM" id="Phobius"/>
    </source>
</evidence>
<dbReference type="OrthoDB" id="6418794at2759"/>
<dbReference type="PROSITE" id="PS50835">
    <property type="entry name" value="IG_LIKE"/>
    <property type="match status" value="1"/>
</dbReference>
<organism evidence="4 5">
    <name type="scientific">Patiria miniata</name>
    <name type="common">Bat star</name>
    <name type="synonym">Asterina miniata</name>
    <dbReference type="NCBI Taxonomy" id="46514"/>
    <lineage>
        <taxon>Eukaryota</taxon>
        <taxon>Metazoa</taxon>
        <taxon>Echinodermata</taxon>
        <taxon>Eleutherozoa</taxon>
        <taxon>Asterozoa</taxon>
        <taxon>Asteroidea</taxon>
        <taxon>Valvatacea</taxon>
        <taxon>Valvatida</taxon>
        <taxon>Asterinidae</taxon>
        <taxon>Patiria</taxon>
    </lineage>
</organism>
<accession>A0A914B9W4</accession>
<dbReference type="InterPro" id="IPR036179">
    <property type="entry name" value="Ig-like_dom_sf"/>
</dbReference>
<dbReference type="InterPro" id="IPR013783">
    <property type="entry name" value="Ig-like_fold"/>
</dbReference>
<evidence type="ECO:0000313" key="4">
    <source>
        <dbReference type="EnsemblMetazoa" id="XP_038072789.1"/>
    </source>
</evidence>
<evidence type="ECO:0000259" key="3">
    <source>
        <dbReference type="PROSITE" id="PS50835"/>
    </source>
</evidence>
<feature type="transmembrane region" description="Helical" evidence="2">
    <location>
        <begin position="318"/>
        <end position="340"/>
    </location>
</feature>
<dbReference type="Proteomes" id="UP000887568">
    <property type="component" value="Unplaced"/>
</dbReference>
<dbReference type="SUPFAM" id="SSF48726">
    <property type="entry name" value="Immunoglobulin"/>
    <property type="match status" value="1"/>
</dbReference>
<feature type="domain" description="Ig-like" evidence="3">
    <location>
        <begin position="57"/>
        <end position="160"/>
    </location>
</feature>
<dbReference type="SMART" id="SM00409">
    <property type="entry name" value="IG"/>
    <property type="match status" value="2"/>
</dbReference>
<dbReference type="RefSeq" id="XP_038072789.1">
    <property type="nucleotide sequence ID" value="XM_038216861.1"/>
</dbReference>
<feature type="region of interest" description="Disordered" evidence="1">
    <location>
        <begin position="343"/>
        <end position="378"/>
    </location>
</feature>
<keyword evidence="2" id="KW-1133">Transmembrane helix</keyword>
<sequence length="378" mass="41372">MRQLSHHTVYCTALHYMSDTEHPSNKVNHKIMDASSFLMALLLCVLLQETALGSAATQIYMETTGVCVAPGDAFELYCTLRSASRKDTQVSFGKGSTPINDTSHTQVLAFTPMCRQIDSDYKWDLKVRLTVHAASVTDGGVYWCRAVENGITYTSSATVFVQRQSEFELATNLTANLGETVTVPLDRKCDHKAPVRVTRTSRDGIVEELPYRYSHEGYQNAYVDKLDGALIIPNFKCTDAANYNFNVMASRGLEPVSTSKSIDINASCKSCCPEDAVPVTPTLKTTGQADTGRKTNEAPGTVVAPNQMLDAENQPDNGAYIVIGLLVVWGIAAPLVVHFWHRRKNRRSSSTSDAEDGANGTREPLNIQVISNGQAHSQ</sequence>
<dbReference type="OMA" id="WCRAVEN"/>
<name>A0A914B9W4_PATMI</name>
<dbReference type="GeneID" id="119741159"/>
<evidence type="ECO:0000313" key="5">
    <source>
        <dbReference type="Proteomes" id="UP000887568"/>
    </source>
</evidence>
<dbReference type="InterPro" id="IPR003599">
    <property type="entry name" value="Ig_sub"/>
</dbReference>
<dbReference type="InterPro" id="IPR007110">
    <property type="entry name" value="Ig-like_dom"/>
</dbReference>
<keyword evidence="2" id="KW-0812">Transmembrane</keyword>
<keyword evidence="5" id="KW-1185">Reference proteome</keyword>
<proteinExistence type="predicted"/>
<dbReference type="AlphaFoldDB" id="A0A914B9W4"/>
<dbReference type="Gene3D" id="2.60.40.10">
    <property type="entry name" value="Immunoglobulins"/>
    <property type="match status" value="1"/>
</dbReference>